<feature type="compositionally biased region" description="Polar residues" evidence="1">
    <location>
        <begin position="36"/>
        <end position="46"/>
    </location>
</feature>
<feature type="signal peptide" evidence="2">
    <location>
        <begin position="1"/>
        <end position="28"/>
    </location>
</feature>
<name>A0A6A3K3E3_9STRA</name>
<dbReference type="Proteomes" id="UP000429607">
    <property type="component" value="Unassembled WGS sequence"/>
</dbReference>
<organism evidence="3 4">
    <name type="scientific">Phytophthora rubi</name>
    <dbReference type="NCBI Taxonomy" id="129364"/>
    <lineage>
        <taxon>Eukaryota</taxon>
        <taxon>Sar</taxon>
        <taxon>Stramenopiles</taxon>
        <taxon>Oomycota</taxon>
        <taxon>Peronosporomycetes</taxon>
        <taxon>Peronosporales</taxon>
        <taxon>Peronosporaceae</taxon>
        <taxon>Phytophthora</taxon>
    </lineage>
</organism>
<evidence type="ECO:0000313" key="4">
    <source>
        <dbReference type="Proteomes" id="UP000429607"/>
    </source>
</evidence>
<keyword evidence="2" id="KW-0732">Signal</keyword>
<protein>
    <recommendedName>
        <fullName evidence="5">RxLR effector protein</fullName>
    </recommendedName>
</protein>
<gene>
    <name evidence="3" type="ORF">PR001_g18723</name>
</gene>
<proteinExistence type="predicted"/>
<dbReference type="EMBL" id="QXFV01001673">
    <property type="protein sequence ID" value="KAE9000692.1"/>
    <property type="molecule type" value="Genomic_DNA"/>
</dbReference>
<feature type="chain" id="PRO_5025475099" description="RxLR effector protein" evidence="2">
    <location>
        <begin position="29"/>
        <end position="64"/>
    </location>
</feature>
<feature type="region of interest" description="Disordered" evidence="1">
    <location>
        <begin position="36"/>
        <end position="64"/>
    </location>
</feature>
<comment type="caution">
    <text evidence="3">The sequence shown here is derived from an EMBL/GenBank/DDBJ whole genome shotgun (WGS) entry which is preliminary data.</text>
</comment>
<dbReference type="AlphaFoldDB" id="A0A6A3K3E3"/>
<reference evidence="3 4" key="1">
    <citation type="submission" date="2018-09" db="EMBL/GenBank/DDBJ databases">
        <title>Genomic investigation of the strawberry pathogen Phytophthora fragariae indicates pathogenicity is determined by transcriptional variation in three key races.</title>
        <authorList>
            <person name="Adams T.M."/>
            <person name="Armitage A.D."/>
            <person name="Sobczyk M.K."/>
            <person name="Bates H.J."/>
            <person name="Dunwell J.M."/>
            <person name="Nellist C.F."/>
            <person name="Harrison R.J."/>
        </authorList>
    </citation>
    <scope>NUCLEOTIDE SEQUENCE [LARGE SCALE GENOMIC DNA]</scope>
    <source>
        <strain evidence="3 4">SCRP249</strain>
    </source>
</reference>
<evidence type="ECO:0000256" key="1">
    <source>
        <dbReference type="SAM" id="MobiDB-lite"/>
    </source>
</evidence>
<evidence type="ECO:0000313" key="3">
    <source>
        <dbReference type="EMBL" id="KAE9000692.1"/>
    </source>
</evidence>
<sequence length="64" mass="6956">MSATALKLAALTMHLMMVSNCFLCPTCSMNPSLYSTRPSNTENSKVTVLPELSVTSTGSSRMRR</sequence>
<feature type="compositionally biased region" description="Polar residues" evidence="1">
    <location>
        <begin position="53"/>
        <end position="64"/>
    </location>
</feature>
<evidence type="ECO:0000256" key="2">
    <source>
        <dbReference type="SAM" id="SignalP"/>
    </source>
</evidence>
<accession>A0A6A3K3E3</accession>
<evidence type="ECO:0008006" key="5">
    <source>
        <dbReference type="Google" id="ProtNLM"/>
    </source>
</evidence>